<dbReference type="RefSeq" id="WP_173583116.1">
    <property type="nucleotide sequence ID" value="NZ_WOTB01000009.1"/>
</dbReference>
<name>A0ABX0JMW4_9PROT</name>
<evidence type="ECO:0000256" key="1">
    <source>
        <dbReference type="SAM" id="MobiDB-lite"/>
    </source>
</evidence>
<comment type="caution">
    <text evidence="2">The sequence shown here is derived from an EMBL/GenBank/DDBJ whole genome shotgun (WGS) entry which is preliminary data.</text>
</comment>
<dbReference type="EMBL" id="WOTB01000009">
    <property type="protein sequence ID" value="NHN84731.1"/>
    <property type="molecule type" value="Genomic_DNA"/>
</dbReference>
<keyword evidence="3" id="KW-1185">Reference proteome</keyword>
<dbReference type="Proteomes" id="UP000635278">
    <property type="component" value="Unassembled WGS sequence"/>
</dbReference>
<protein>
    <recommendedName>
        <fullName evidence="4">Transposase</fullName>
    </recommendedName>
</protein>
<reference evidence="2 3" key="1">
    <citation type="journal article" date="2020" name="Int. J. Syst. Evol. Microbiol.">
        <title>Novel acetic acid bacteria from cider fermentations: Acetobacter conturbans sp. nov. and Acetobacter fallax sp. nov.</title>
        <authorList>
            <person name="Sombolestani A.S."/>
            <person name="Cleenwerck I."/>
            <person name="Cnockaert M."/>
            <person name="Borremans W."/>
            <person name="Wieme A.D."/>
            <person name="De Vuyst L."/>
            <person name="Vandamme P."/>
        </authorList>
    </citation>
    <scope>NUCLEOTIDE SEQUENCE [LARGE SCALE GENOMIC DNA]</scope>
    <source>
        <strain evidence="2 3">LMG 30640</strain>
    </source>
</reference>
<organism evidence="2 3">
    <name type="scientific">Acetobacter musti</name>
    <dbReference type="NCBI Taxonomy" id="864732"/>
    <lineage>
        <taxon>Bacteria</taxon>
        <taxon>Pseudomonadati</taxon>
        <taxon>Pseudomonadota</taxon>
        <taxon>Alphaproteobacteria</taxon>
        <taxon>Acetobacterales</taxon>
        <taxon>Acetobacteraceae</taxon>
        <taxon>Acetobacter</taxon>
    </lineage>
</organism>
<proteinExistence type="predicted"/>
<gene>
    <name evidence="2" type="ORF">GOB93_08755</name>
</gene>
<sequence>MPLRRIHIAPDLLARILLSSQEERVTAGKRRPGSSRLQSGSHRLTEIAAYVALTGSPRNFTRQPSP</sequence>
<accession>A0ABX0JMW4</accession>
<feature type="region of interest" description="Disordered" evidence="1">
    <location>
        <begin position="23"/>
        <end position="42"/>
    </location>
</feature>
<evidence type="ECO:0000313" key="2">
    <source>
        <dbReference type="EMBL" id="NHN84731.1"/>
    </source>
</evidence>
<evidence type="ECO:0008006" key="4">
    <source>
        <dbReference type="Google" id="ProtNLM"/>
    </source>
</evidence>
<evidence type="ECO:0000313" key="3">
    <source>
        <dbReference type="Proteomes" id="UP000635278"/>
    </source>
</evidence>